<dbReference type="EnsemblPlants" id="OGLUM08G07780.1">
    <property type="protein sequence ID" value="OGLUM08G07780.1"/>
    <property type="gene ID" value="OGLUM08G07780"/>
</dbReference>
<accession>A0A0E0ASM8</accession>
<dbReference type="HOGENOM" id="CLU_2214067_0_0_1"/>
<proteinExistence type="predicted"/>
<protein>
    <submittedName>
        <fullName evidence="1">Uncharacterized protein</fullName>
    </submittedName>
</protein>
<dbReference type="Proteomes" id="UP000026961">
    <property type="component" value="Chromosome 8"/>
</dbReference>
<sequence>MNCETCQLKELELEPREIKDVLRCRRCRLLPLLSDRRADIGSGRRSFLVHRPTHVDSCNTRLARDSCDYRQRSSPMVLAAVELLTAAAVSSPAELPAAQVSPAGSWN</sequence>
<keyword evidence="2" id="KW-1185">Reference proteome</keyword>
<evidence type="ECO:0000313" key="1">
    <source>
        <dbReference type="EnsemblPlants" id="OGLUM08G07780.1"/>
    </source>
</evidence>
<name>A0A0E0ASM8_9ORYZ</name>
<reference evidence="1" key="2">
    <citation type="submission" date="2018-05" db="EMBL/GenBank/DDBJ databases">
        <title>OgluRS3 (Oryza glumaepatula Reference Sequence Version 3).</title>
        <authorList>
            <person name="Zhang J."/>
            <person name="Kudrna D."/>
            <person name="Lee S."/>
            <person name="Talag J."/>
            <person name="Welchert J."/>
            <person name="Wing R.A."/>
        </authorList>
    </citation>
    <scope>NUCLEOTIDE SEQUENCE [LARGE SCALE GENOMIC DNA]</scope>
</reference>
<evidence type="ECO:0000313" key="2">
    <source>
        <dbReference type="Proteomes" id="UP000026961"/>
    </source>
</evidence>
<reference evidence="1" key="1">
    <citation type="submission" date="2015-04" db="UniProtKB">
        <authorList>
            <consortium name="EnsemblPlants"/>
        </authorList>
    </citation>
    <scope>IDENTIFICATION</scope>
</reference>
<dbReference type="Gramene" id="OGLUM08G07780.1">
    <property type="protein sequence ID" value="OGLUM08G07780.1"/>
    <property type="gene ID" value="OGLUM08G07780"/>
</dbReference>
<dbReference type="AlphaFoldDB" id="A0A0E0ASM8"/>
<organism evidence="1">
    <name type="scientific">Oryza glumipatula</name>
    <dbReference type="NCBI Taxonomy" id="40148"/>
    <lineage>
        <taxon>Eukaryota</taxon>
        <taxon>Viridiplantae</taxon>
        <taxon>Streptophyta</taxon>
        <taxon>Embryophyta</taxon>
        <taxon>Tracheophyta</taxon>
        <taxon>Spermatophyta</taxon>
        <taxon>Magnoliopsida</taxon>
        <taxon>Liliopsida</taxon>
        <taxon>Poales</taxon>
        <taxon>Poaceae</taxon>
        <taxon>BOP clade</taxon>
        <taxon>Oryzoideae</taxon>
        <taxon>Oryzeae</taxon>
        <taxon>Oryzinae</taxon>
        <taxon>Oryza</taxon>
    </lineage>
</organism>